<protein>
    <submittedName>
        <fullName evidence="5">ABC-2 type transport system ATP-binding protein</fullName>
    </submittedName>
</protein>
<dbReference type="PANTHER" id="PTHR42711:SF1">
    <property type="entry name" value="ABC-TRANSPORT PROTEIN, ATP-BINDING COMPONENT"/>
    <property type="match status" value="1"/>
</dbReference>
<dbReference type="InterPro" id="IPR017871">
    <property type="entry name" value="ABC_transporter-like_CS"/>
</dbReference>
<evidence type="ECO:0000313" key="5">
    <source>
        <dbReference type="EMBL" id="SHM53486.1"/>
    </source>
</evidence>
<dbReference type="AlphaFoldDB" id="A0A1M7JKJ5"/>
<keyword evidence="1" id="KW-0813">Transport</keyword>
<gene>
    <name evidence="5" type="ORF">SAMN02746066_02342</name>
</gene>
<dbReference type="InterPro" id="IPR003593">
    <property type="entry name" value="AAA+_ATPase"/>
</dbReference>
<evidence type="ECO:0000256" key="3">
    <source>
        <dbReference type="ARBA" id="ARBA00022840"/>
    </source>
</evidence>
<dbReference type="STRING" id="1120996.SAMN02746066_02342"/>
<dbReference type="SUPFAM" id="SSF52540">
    <property type="entry name" value="P-loop containing nucleoside triphosphate hydrolases"/>
    <property type="match status" value="1"/>
</dbReference>
<keyword evidence="2" id="KW-0547">Nucleotide-binding</keyword>
<dbReference type="PROSITE" id="PS00211">
    <property type="entry name" value="ABC_TRANSPORTER_1"/>
    <property type="match status" value="1"/>
</dbReference>
<dbReference type="SMART" id="SM00382">
    <property type="entry name" value="AAA"/>
    <property type="match status" value="1"/>
</dbReference>
<dbReference type="Pfam" id="PF00005">
    <property type="entry name" value="ABC_tran"/>
    <property type="match status" value="1"/>
</dbReference>
<keyword evidence="3 5" id="KW-0067">ATP-binding</keyword>
<sequence>MIHVENMSKEFISPKKYPGFKGALKGLFSNEKVRKLAVDNISFAIAKGEMVGYIGSNGAGKSTSIKMMTGILTPTSGKCTVNGIVPYENRQLNAANIGVVFGQRTQLWWDLPLSETFSILKEVYNVSDEDFKNRMEFLQEVLGFDSFIHSTVRTLSLGQRMRADLAAALLHNPKVLYLDEPTIGLDLVVKDSMRQAIKEINAEYQTTVILTTHDLSDIEQLCERIIIIDEGRVIYDGTIANIKELYGKRRSVTVDVMDIQALEAIDFHEVFNLSGELLAVAKEQSSISFDFDKNVLNISHIISKVMEGTAVRDIKIQDTQITDIVKEIYKHGM</sequence>
<dbReference type="PROSITE" id="PS50893">
    <property type="entry name" value="ABC_TRANSPORTER_2"/>
    <property type="match status" value="1"/>
</dbReference>
<feature type="domain" description="ABC transporter" evidence="4">
    <location>
        <begin position="2"/>
        <end position="255"/>
    </location>
</feature>
<dbReference type="GO" id="GO:0016887">
    <property type="term" value="F:ATP hydrolysis activity"/>
    <property type="evidence" value="ECO:0007669"/>
    <property type="project" value="InterPro"/>
</dbReference>
<dbReference type="OrthoDB" id="9804819at2"/>
<dbReference type="PANTHER" id="PTHR42711">
    <property type="entry name" value="ABC TRANSPORTER ATP-BINDING PROTEIN"/>
    <property type="match status" value="1"/>
</dbReference>
<dbReference type="InterPro" id="IPR027417">
    <property type="entry name" value="P-loop_NTPase"/>
</dbReference>
<organism evidence="5 6">
    <name type="scientific">Anaerosporobacter mobilis DSM 15930</name>
    <dbReference type="NCBI Taxonomy" id="1120996"/>
    <lineage>
        <taxon>Bacteria</taxon>
        <taxon>Bacillati</taxon>
        <taxon>Bacillota</taxon>
        <taxon>Clostridia</taxon>
        <taxon>Lachnospirales</taxon>
        <taxon>Lachnospiraceae</taxon>
        <taxon>Anaerosporobacter</taxon>
    </lineage>
</organism>
<dbReference type="InterPro" id="IPR050763">
    <property type="entry name" value="ABC_transporter_ATP-binding"/>
</dbReference>
<evidence type="ECO:0000313" key="6">
    <source>
        <dbReference type="Proteomes" id="UP000184038"/>
    </source>
</evidence>
<dbReference type="InterPro" id="IPR003439">
    <property type="entry name" value="ABC_transporter-like_ATP-bd"/>
</dbReference>
<dbReference type="Gene3D" id="3.40.50.300">
    <property type="entry name" value="P-loop containing nucleotide triphosphate hydrolases"/>
    <property type="match status" value="1"/>
</dbReference>
<proteinExistence type="predicted"/>
<dbReference type="GO" id="GO:0005524">
    <property type="term" value="F:ATP binding"/>
    <property type="evidence" value="ECO:0007669"/>
    <property type="project" value="UniProtKB-KW"/>
</dbReference>
<evidence type="ECO:0000256" key="2">
    <source>
        <dbReference type="ARBA" id="ARBA00022741"/>
    </source>
</evidence>
<keyword evidence="6" id="KW-1185">Reference proteome</keyword>
<name>A0A1M7JKJ5_9FIRM</name>
<reference evidence="5 6" key="1">
    <citation type="submission" date="2016-11" db="EMBL/GenBank/DDBJ databases">
        <authorList>
            <person name="Jaros S."/>
            <person name="Januszkiewicz K."/>
            <person name="Wedrychowicz H."/>
        </authorList>
    </citation>
    <scope>NUCLEOTIDE SEQUENCE [LARGE SCALE GENOMIC DNA]</scope>
    <source>
        <strain evidence="5 6">DSM 15930</strain>
    </source>
</reference>
<dbReference type="RefSeq" id="WP_073287832.1">
    <property type="nucleotide sequence ID" value="NZ_FRCP01000011.1"/>
</dbReference>
<evidence type="ECO:0000259" key="4">
    <source>
        <dbReference type="PROSITE" id="PS50893"/>
    </source>
</evidence>
<accession>A0A1M7JKJ5</accession>
<dbReference type="EMBL" id="FRCP01000011">
    <property type="protein sequence ID" value="SHM53486.1"/>
    <property type="molecule type" value="Genomic_DNA"/>
</dbReference>
<evidence type="ECO:0000256" key="1">
    <source>
        <dbReference type="ARBA" id="ARBA00022448"/>
    </source>
</evidence>
<dbReference type="Proteomes" id="UP000184038">
    <property type="component" value="Unassembled WGS sequence"/>
</dbReference>